<gene>
    <name evidence="1" type="ORF">OIU79_021108</name>
</gene>
<sequence length="83" mass="9429">MPKIVSARKTIRFLYGCPVTLDKLHNFKIIVRRPTQTISKILIFPVEFAATNVDDWPRQQTEEINCAASSISWPESGSLLLNL</sequence>
<name>A0A9Q1AGN0_SALPP</name>
<proteinExistence type="predicted"/>
<protein>
    <submittedName>
        <fullName evidence="1">Uncharacterized protein</fullName>
    </submittedName>
</protein>
<evidence type="ECO:0000313" key="1">
    <source>
        <dbReference type="EMBL" id="KAJ6770396.1"/>
    </source>
</evidence>
<keyword evidence="2" id="KW-1185">Reference proteome</keyword>
<evidence type="ECO:0000313" key="2">
    <source>
        <dbReference type="Proteomes" id="UP001151532"/>
    </source>
</evidence>
<accession>A0A9Q1AGN0</accession>
<reference evidence="1" key="1">
    <citation type="submission" date="2022-11" db="EMBL/GenBank/DDBJ databases">
        <authorList>
            <person name="Hyden B.L."/>
            <person name="Feng K."/>
            <person name="Yates T."/>
            <person name="Jawdy S."/>
            <person name="Smart L.B."/>
            <person name="Muchero W."/>
        </authorList>
    </citation>
    <scope>NUCLEOTIDE SEQUENCE</scope>
    <source>
        <tissue evidence="1">Shoot tip</tissue>
    </source>
</reference>
<organism evidence="1 2">
    <name type="scientific">Salix purpurea</name>
    <name type="common">Purple osier willow</name>
    <dbReference type="NCBI Taxonomy" id="77065"/>
    <lineage>
        <taxon>Eukaryota</taxon>
        <taxon>Viridiplantae</taxon>
        <taxon>Streptophyta</taxon>
        <taxon>Embryophyta</taxon>
        <taxon>Tracheophyta</taxon>
        <taxon>Spermatophyta</taxon>
        <taxon>Magnoliopsida</taxon>
        <taxon>eudicotyledons</taxon>
        <taxon>Gunneridae</taxon>
        <taxon>Pentapetalae</taxon>
        <taxon>rosids</taxon>
        <taxon>fabids</taxon>
        <taxon>Malpighiales</taxon>
        <taxon>Salicaceae</taxon>
        <taxon>Saliceae</taxon>
        <taxon>Salix</taxon>
    </lineage>
</organism>
<comment type="caution">
    <text evidence="1">The sequence shown here is derived from an EMBL/GenBank/DDBJ whole genome shotgun (WGS) entry which is preliminary data.</text>
</comment>
<dbReference type="EMBL" id="JAPFFK010000003">
    <property type="protein sequence ID" value="KAJ6770396.1"/>
    <property type="molecule type" value="Genomic_DNA"/>
</dbReference>
<reference evidence="1" key="2">
    <citation type="journal article" date="2023" name="Int. J. Mol. Sci.">
        <title>De Novo Assembly and Annotation of 11 Diverse Shrub Willow (Salix) Genomes Reveals Novel Gene Organization in Sex-Linked Regions.</title>
        <authorList>
            <person name="Hyden B."/>
            <person name="Feng K."/>
            <person name="Yates T.B."/>
            <person name="Jawdy S."/>
            <person name="Cereghino C."/>
            <person name="Smart L.B."/>
            <person name="Muchero W."/>
        </authorList>
    </citation>
    <scope>NUCLEOTIDE SEQUENCE</scope>
    <source>
        <tissue evidence="1">Shoot tip</tissue>
    </source>
</reference>
<dbReference type="Proteomes" id="UP001151532">
    <property type="component" value="Chromosome 11"/>
</dbReference>
<dbReference type="AlphaFoldDB" id="A0A9Q1AGN0"/>